<dbReference type="CDD" id="cd00082">
    <property type="entry name" value="HisKA"/>
    <property type="match status" value="1"/>
</dbReference>
<comment type="caution">
    <text evidence="5">The sequence shown here is derived from an EMBL/GenBank/DDBJ whole genome shotgun (WGS) entry which is preliminary data.</text>
</comment>
<reference evidence="5 6" key="1">
    <citation type="submission" date="2013-04" db="EMBL/GenBank/DDBJ databases">
        <title>The Genome Sequence of Sutterella wadsworthensis HGA0223.</title>
        <authorList>
            <consortium name="The Broad Institute Genomics Platform"/>
            <person name="Earl A."/>
            <person name="Ward D."/>
            <person name="Feldgarden M."/>
            <person name="Gevers D."/>
            <person name="Schmidt T.M."/>
            <person name="Dover J."/>
            <person name="Dai D."/>
            <person name="Walker B."/>
            <person name="Young S."/>
            <person name="Zeng Q."/>
            <person name="Gargeya S."/>
            <person name="Fitzgerald M."/>
            <person name="Haas B."/>
            <person name="Abouelleil A."/>
            <person name="Allen A.W."/>
            <person name="Alvarado L."/>
            <person name="Arachchi H.M."/>
            <person name="Berlin A.M."/>
            <person name="Chapman S.B."/>
            <person name="Gainer-Dewar J."/>
            <person name="Goldberg J."/>
            <person name="Griggs A."/>
            <person name="Gujja S."/>
            <person name="Hansen M."/>
            <person name="Howarth C."/>
            <person name="Imamovic A."/>
            <person name="Ireland A."/>
            <person name="Larimer J."/>
            <person name="McCowan C."/>
            <person name="Murphy C."/>
            <person name="Pearson M."/>
            <person name="Poon T.W."/>
            <person name="Priest M."/>
            <person name="Roberts A."/>
            <person name="Saif S."/>
            <person name="Shea T."/>
            <person name="Sisk P."/>
            <person name="Sykes S."/>
            <person name="Wortman J."/>
            <person name="Nusbaum C."/>
            <person name="Birren B."/>
        </authorList>
    </citation>
    <scope>NUCLEOTIDE SEQUENCE [LARGE SCALE GENOMIC DNA]</scope>
    <source>
        <strain evidence="5 6">HGA0223</strain>
    </source>
</reference>
<dbReference type="PANTHER" id="PTHR43065:SF42">
    <property type="entry name" value="TWO-COMPONENT SENSOR PPRA"/>
    <property type="match status" value="1"/>
</dbReference>
<dbReference type="SUPFAM" id="SSF55874">
    <property type="entry name" value="ATPase domain of HSP90 chaperone/DNA topoisomerase II/histidine kinase"/>
    <property type="match status" value="1"/>
</dbReference>
<dbReference type="EC" id="2.7.13.3" evidence="2"/>
<dbReference type="InterPro" id="IPR036097">
    <property type="entry name" value="HisK_dim/P_sf"/>
</dbReference>
<dbReference type="InterPro" id="IPR005467">
    <property type="entry name" value="His_kinase_dom"/>
</dbReference>
<dbReference type="SUPFAM" id="SSF47384">
    <property type="entry name" value="Homodimeric domain of signal transducing histidine kinase"/>
    <property type="match status" value="1"/>
</dbReference>
<dbReference type="Pfam" id="PF00512">
    <property type="entry name" value="HisKA"/>
    <property type="match status" value="1"/>
</dbReference>
<dbReference type="eggNOG" id="COG4191">
    <property type="taxonomic scope" value="Bacteria"/>
</dbReference>
<comment type="catalytic activity">
    <reaction evidence="1">
        <text>ATP + protein L-histidine = ADP + protein N-phospho-L-histidine.</text>
        <dbReference type="EC" id="2.7.13.3"/>
    </reaction>
</comment>
<dbReference type="EMBL" id="ATCF01000008">
    <property type="protein sequence ID" value="EPE00865.1"/>
    <property type="molecule type" value="Genomic_DNA"/>
</dbReference>
<dbReference type="AlphaFoldDB" id="S3CK16"/>
<dbReference type="Gene3D" id="1.10.287.130">
    <property type="match status" value="1"/>
</dbReference>
<evidence type="ECO:0000256" key="3">
    <source>
        <dbReference type="ARBA" id="ARBA00022553"/>
    </source>
</evidence>
<name>S3CK16_9BURK</name>
<dbReference type="Pfam" id="PF02518">
    <property type="entry name" value="HATPase_c"/>
    <property type="match status" value="1"/>
</dbReference>
<feature type="domain" description="Histidine kinase" evidence="4">
    <location>
        <begin position="420"/>
        <end position="639"/>
    </location>
</feature>
<dbReference type="GO" id="GO:0000155">
    <property type="term" value="F:phosphorelay sensor kinase activity"/>
    <property type="evidence" value="ECO:0007669"/>
    <property type="project" value="InterPro"/>
</dbReference>
<dbReference type="PANTHER" id="PTHR43065">
    <property type="entry name" value="SENSOR HISTIDINE KINASE"/>
    <property type="match status" value="1"/>
</dbReference>
<sequence length="668" mass="73615">MPYAIRLPLVLKTVVVHLLLPAALAISLGAAGGVVHADVLPPQMQDASESAAAAEAELTQGAEERTLHPVIRLGVLTHSPPWYDGSFVDESVRWLAWKLPQYRFETEYLGTGDLMRRMEARDIDLAVAPASFFFFAQRPLMNRFVASIVSDAAVDAEESAAAAVIVRRDREDLKTLADLKGRSVSLVRDEVSPGELELKREVVRIGLDPDHFFGQELREPRLRMRAVVTDVLSGRTDAGILRACFLEELERSGLRGAYGELRVLDERKDDGLHCRHSTSAYPGWMLASTASLSQEAARAITAVLLTKPANAWGQHWTVSPNVEAYDDLFRTLQIGPYAYLREWTLARIWSEWKAAIIIVLISIVGLCVHGFVLEKLVGLRTRELKEAWKKQQETEREAREASARLESLQRAGAVGQISSIVAHEMKQPLGVIQNLSRGTLRLIEDEPETLDEVAQAVESINDEAVRAAQIIDRVRSWSQGRVNRQVLEADQGVKRAVQSFMLTNRSRGISIRTGVLQSAKVWMDPLELELIVVNLLSNAAEAARKSDLPTVMIDLQTARESLPGDVAAVVLTITDNGPALSDQTFAALGCTALQTTREGGLGLGLMIVRTLAENNVGRLTFERLAPHGLAVHVTLPVWMPEIKKADIDLREKTRAADDSKDPSSHPAL</sequence>
<evidence type="ECO:0000256" key="1">
    <source>
        <dbReference type="ARBA" id="ARBA00000085"/>
    </source>
</evidence>
<dbReference type="InterPro" id="IPR003661">
    <property type="entry name" value="HisK_dim/P_dom"/>
</dbReference>
<dbReference type="PROSITE" id="PS50109">
    <property type="entry name" value="HIS_KIN"/>
    <property type="match status" value="1"/>
</dbReference>
<dbReference type="SMART" id="SM00388">
    <property type="entry name" value="HisKA"/>
    <property type="match status" value="1"/>
</dbReference>
<dbReference type="eggNOG" id="COG0715">
    <property type="taxonomic scope" value="Bacteria"/>
</dbReference>
<evidence type="ECO:0000259" key="4">
    <source>
        <dbReference type="PROSITE" id="PS50109"/>
    </source>
</evidence>
<keyword evidence="3" id="KW-0597">Phosphoprotein</keyword>
<dbReference type="InterPro" id="IPR004358">
    <property type="entry name" value="Sig_transdc_His_kin-like_C"/>
</dbReference>
<evidence type="ECO:0000313" key="6">
    <source>
        <dbReference type="Proteomes" id="UP000014400"/>
    </source>
</evidence>
<evidence type="ECO:0000313" key="5">
    <source>
        <dbReference type="EMBL" id="EPE00865.1"/>
    </source>
</evidence>
<dbReference type="Pfam" id="PF12974">
    <property type="entry name" value="Phosphonate-bd"/>
    <property type="match status" value="1"/>
</dbReference>
<dbReference type="PATRIC" id="fig|1203554.3.peg.485"/>
<dbReference type="HOGENOM" id="CLU_011260_2_0_4"/>
<dbReference type="RefSeq" id="WP_016473880.1">
    <property type="nucleotide sequence ID" value="NZ_KE150480.1"/>
</dbReference>
<protein>
    <recommendedName>
        <fullName evidence="2">histidine kinase</fullName>
        <ecNumber evidence="2">2.7.13.3</ecNumber>
    </recommendedName>
</protein>
<proteinExistence type="predicted"/>
<dbReference type="InterPro" id="IPR036890">
    <property type="entry name" value="HATPase_C_sf"/>
</dbReference>
<evidence type="ECO:0000256" key="2">
    <source>
        <dbReference type="ARBA" id="ARBA00012438"/>
    </source>
</evidence>
<dbReference type="PRINTS" id="PR00344">
    <property type="entry name" value="BCTRLSENSOR"/>
</dbReference>
<dbReference type="SMART" id="SM00387">
    <property type="entry name" value="HATPase_c"/>
    <property type="match status" value="1"/>
</dbReference>
<organism evidence="5 6">
    <name type="scientific">Sutterella wadsworthensis HGA0223</name>
    <dbReference type="NCBI Taxonomy" id="1203554"/>
    <lineage>
        <taxon>Bacteria</taxon>
        <taxon>Pseudomonadati</taxon>
        <taxon>Pseudomonadota</taxon>
        <taxon>Betaproteobacteria</taxon>
        <taxon>Burkholderiales</taxon>
        <taxon>Sutterellaceae</taxon>
        <taxon>Sutterella</taxon>
    </lineage>
</organism>
<gene>
    <name evidence="5" type="ORF">HMPREF1476_00501</name>
</gene>
<accession>S3CK16</accession>
<dbReference type="Proteomes" id="UP000014400">
    <property type="component" value="Unassembled WGS sequence"/>
</dbReference>
<keyword evidence="6" id="KW-1185">Reference proteome</keyword>
<dbReference type="STRING" id="1203554.HMPREF1476_00501"/>
<dbReference type="Gene3D" id="3.30.565.10">
    <property type="entry name" value="Histidine kinase-like ATPase, C-terminal domain"/>
    <property type="match status" value="1"/>
</dbReference>
<dbReference type="Gene3D" id="3.40.190.10">
    <property type="entry name" value="Periplasmic binding protein-like II"/>
    <property type="match status" value="1"/>
</dbReference>
<dbReference type="InterPro" id="IPR003594">
    <property type="entry name" value="HATPase_dom"/>
</dbReference>
<dbReference type="SUPFAM" id="SSF53850">
    <property type="entry name" value="Periplasmic binding protein-like II"/>
    <property type="match status" value="1"/>
</dbReference>